<dbReference type="PANTHER" id="PTHR30035:SF3">
    <property type="entry name" value="INTERMEMBRANE PHOSPHOLIPID TRANSPORT SYSTEM LIPOPROTEIN MLAA"/>
    <property type="match status" value="1"/>
</dbReference>
<evidence type="ECO:0000313" key="5">
    <source>
        <dbReference type="EMBL" id="TDH64506.1"/>
    </source>
</evidence>
<gene>
    <name evidence="5" type="ORF">E2C06_00750</name>
</gene>
<dbReference type="Pfam" id="PF04333">
    <property type="entry name" value="MlaA"/>
    <property type="match status" value="1"/>
</dbReference>
<evidence type="ECO:0000313" key="6">
    <source>
        <dbReference type="Proteomes" id="UP000295096"/>
    </source>
</evidence>
<feature type="chain" id="PRO_5020901378" evidence="4">
    <location>
        <begin position="28"/>
        <end position="281"/>
    </location>
</feature>
<dbReference type="EMBL" id="SMSJ01000001">
    <property type="protein sequence ID" value="TDH64506.1"/>
    <property type="molecule type" value="Genomic_DNA"/>
</dbReference>
<dbReference type="PRINTS" id="PR01805">
    <property type="entry name" value="VACJLIPOPROT"/>
</dbReference>
<keyword evidence="2 4" id="KW-0732">Signal</keyword>
<dbReference type="GO" id="GO:0120010">
    <property type="term" value="P:intermembrane phospholipid transfer"/>
    <property type="evidence" value="ECO:0007669"/>
    <property type="project" value="TreeGrafter"/>
</dbReference>
<feature type="signal peptide" evidence="4">
    <location>
        <begin position="1"/>
        <end position="27"/>
    </location>
</feature>
<accession>A0A4R5QMK1</accession>
<dbReference type="GO" id="GO:0016020">
    <property type="term" value="C:membrane"/>
    <property type="evidence" value="ECO:0007669"/>
    <property type="project" value="InterPro"/>
</dbReference>
<keyword evidence="6" id="KW-1185">Reference proteome</keyword>
<evidence type="ECO:0000256" key="2">
    <source>
        <dbReference type="ARBA" id="ARBA00022729"/>
    </source>
</evidence>
<dbReference type="PANTHER" id="PTHR30035">
    <property type="entry name" value="LIPOPROTEIN VACJ-RELATED"/>
    <property type="match status" value="1"/>
</dbReference>
<dbReference type="Proteomes" id="UP000295096">
    <property type="component" value="Unassembled WGS sequence"/>
</dbReference>
<dbReference type="OrthoDB" id="9785326at2"/>
<name>A0A4R5QMK1_9PROT</name>
<organism evidence="5 6">
    <name type="scientific">Dankookia rubra</name>
    <dbReference type="NCBI Taxonomy" id="1442381"/>
    <lineage>
        <taxon>Bacteria</taxon>
        <taxon>Pseudomonadati</taxon>
        <taxon>Pseudomonadota</taxon>
        <taxon>Alphaproteobacteria</taxon>
        <taxon>Acetobacterales</taxon>
        <taxon>Roseomonadaceae</taxon>
        <taxon>Dankookia</taxon>
    </lineage>
</organism>
<keyword evidence="5" id="KW-0449">Lipoprotein</keyword>
<dbReference type="AlphaFoldDB" id="A0A4R5QMK1"/>
<feature type="region of interest" description="Disordered" evidence="3">
    <location>
        <begin position="247"/>
        <end position="281"/>
    </location>
</feature>
<feature type="compositionally biased region" description="Pro residues" evidence="3">
    <location>
        <begin position="271"/>
        <end position="281"/>
    </location>
</feature>
<dbReference type="RefSeq" id="WP_133286662.1">
    <property type="nucleotide sequence ID" value="NZ_SMSJ01000001.1"/>
</dbReference>
<protein>
    <submittedName>
        <fullName evidence="5">VacJ family lipoprotein</fullName>
    </submittedName>
</protein>
<comment type="caution">
    <text evidence="5">The sequence shown here is derived from an EMBL/GenBank/DDBJ whole genome shotgun (WGS) entry which is preliminary data.</text>
</comment>
<dbReference type="PROSITE" id="PS51257">
    <property type="entry name" value="PROKAR_LIPOPROTEIN"/>
    <property type="match status" value="1"/>
</dbReference>
<evidence type="ECO:0000256" key="3">
    <source>
        <dbReference type="SAM" id="MobiDB-lite"/>
    </source>
</evidence>
<sequence>MRLTIRSRSRTSVSRCTVALMALAILAGCATRPDPNDPEEVAEFKQTNDPIEPFNRSMFAVHQGIDRLVLRPVAVAYRDVVPPPIRTGIRNVLGNLRTPVILANDMLQGEPRRAGDTLGRFLINTTLGLGGIFDVAGNQFGVKGHSEDYGQTLAVWGVGEGAYLFIPVLGPSNPRDLTGFGLGIASDPLTWVGQGVTVDVLTGTRAGMSVVDTRESLIEVIDIVNSESLDPYATLRSAYRQRRNAEIRNANDNTAPSAAGGTGFGVGTGIKPPPPGTPLPR</sequence>
<proteinExistence type="inferred from homology"/>
<evidence type="ECO:0000256" key="1">
    <source>
        <dbReference type="ARBA" id="ARBA00010634"/>
    </source>
</evidence>
<reference evidence="5 6" key="1">
    <citation type="journal article" date="2016" name="J. Microbiol.">
        <title>Dankookia rubra gen. nov., sp. nov., an alphaproteobacterium isolated from sediment of a shallow stream.</title>
        <authorList>
            <person name="Kim W.H."/>
            <person name="Kim D.H."/>
            <person name="Kang K."/>
            <person name="Ahn T.Y."/>
        </authorList>
    </citation>
    <scope>NUCLEOTIDE SEQUENCE [LARGE SCALE GENOMIC DNA]</scope>
    <source>
        <strain evidence="5 6">JCM30602</strain>
    </source>
</reference>
<comment type="similarity">
    <text evidence="1">Belongs to the MlaA family.</text>
</comment>
<evidence type="ECO:0000256" key="4">
    <source>
        <dbReference type="SAM" id="SignalP"/>
    </source>
</evidence>
<dbReference type="InterPro" id="IPR007428">
    <property type="entry name" value="MlaA"/>
</dbReference>